<organism evidence="1 2">
    <name type="scientific">Dentiscutata heterogama</name>
    <dbReference type="NCBI Taxonomy" id="1316150"/>
    <lineage>
        <taxon>Eukaryota</taxon>
        <taxon>Fungi</taxon>
        <taxon>Fungi incertae sedis</taxon>
        <taxon>Mucoromycota</taxon>
        <taxon>Glomeromycotina</taxon>
        <taxon>Glomeromycetes</taxon>
        <taxon>Diversisporales</taxon>
        <taxon>Gigasporaceae</taxon>
        <taxon>Dentiscutata</taxon>
    </lineage>
</organism>
<feature type="non-terminal residue" evidence="1">
    <location>
        <position position="1"/>
    </location>
</feature>
<gene>
    <name evidence="1" type="ORF">DHETER_LOCUS8400</name>
</gene>
<name>A0ACA9N2Y9_9GLOM</name>
<comment type="caution">
    <text evidence="1">The sequence shown here is derived from an EMBL/GenBank/DDBJ whole genome shotgun (WGS) entry which is preliminary data.</text>
</comment>
<reference evidence="1" key="1">
    <citation type="submission" date="2021-06" db="EMBL/GenBank/DDBJ databases">
        <authorList>
            <person name="Kallberg Y."/>
            <person name="Tangrot J."/>
            <person name="Rosling A."/>
        </authorList>
    </citation>
    <scope>NUCLEOTIDE SEQUENCE</scope>
    <source>
        <strain evidence="1">IL203A</strain>
    </source>
</reference>
<protein>
    <submittedName>
        <fullName evidence="1">9463_t:CDS:1</fullName>
    </submittedName>
</protein>
<dbReference type="EMBL" id="CAJVPU010013261">
    <property type="protein sequence ID" value="CAG8630946.1"/>
    <property type="molecule type" value="Genomic_DNA"/>
</dbReference>
<keyword evidence="2" id="KW-1185">Reference proteome</keyword>
<evidence type="ECO:0000313" key="2">
    <source>
        <dbReference type="Proteomes" id="UP000789702"/>
    </source>
</evidence>
<accession>A0ACA9N2Y9</accession>
<evidence type="ECO:0000313" key="1">
    <source>
        <dbReference type="EMBL" id="CAG8630946.1"/>
    </source>
</evidence>
<sequence>RVVCVKNWQTPSYMQHLVAIAPMLCIDVFSNFWICWFSLTNDKMNGIWHNDSNTNPGRPITTTLFDDSTNNDGICVFTKIRKKDKIFGMGIYCPSYPDKSIYKVVNEDYSIQESQIYTLITAIENFSIFDKPLNIFTSNKNICSI</sequence>
<proteinExistence type="predicted"/>
<dbReference type="Proteomes" id="UP000789702">
    <property type="component" value="Unassembled WGS sequence"/>
</dbReference>